<evidence type="ECO:0000313" key="2">
    <source>
        <dbReference type="Proteomes" id="UP000762676"/>
    </source>
</evidence>
<dbReference type="EMBL" id="BMAT01000493">
    <property type="protein sequence ID" value="GFR67280.1"/>
    <property type="molecule type" value="Genomic_DNA"/>
</dbReference>
<evidence type="ECO:0000313" key="1">
    <source>
        <dbReference type="EMBL" id="GFR67280.1"/>
    </source>
</evidence>
<name>A0AAV4F4B8_9GAST</name>
<reference evidence="1 2" key="1">
    <citation type="journal article" date="2021" name="Elife">
        <title>Chloroplast acquisition without the gene transfer in kleptoplastic sea slugs, Plakobranchus ocellatus.</title>
        <authorList>
            <person name="Maeda T."/>
            <person name="Takahashi S."/>
            <person name="Yoshida T."/>
            <person name="Shimamura S."/>
            <person name="Takaki Y."/>
            <person name="Nagai Y."/>
            <person name="Toyoda A."/>
            <person name="Suzuki Y."/>
            <person name="Arimoto A."/>
            <person name="Ishii H."/>
            <person name="Satoh N."/>
            <person name="Nishiyama T."/>
            <person name="Hasebe M."/>
            <person name="Maruyama T."/>
            <person name="Minagawa J."/>
            <person name="Obokata J."/>
            <person name="Shigenobu S."/>
        </authorList>
    </citation>
    <scope>NUCLEOTIDE SEQUENCE [LARGE SCALE GENOMIC DNA]</scope>
</reference>
<proteinExistence type="predicted"/>
<dbReference type="SUPFAM" id="SSF118310">
    <property type="entry name" value="AN1-like Zinc finger"/>
    <property type="match status" value="1"/>
</dbReference>
<organism evidence="1 2">
    <name type="scientific">Elysia marginata</name>
    <dbReference type="NCBI Taxonomy" id="1093978"/>
    <lineage>
        <taxon>Eukaryota</taxon>
        <taxon>Metazoa</taxon>
        <taxon>Spiralia</taxon>
        <taxon>Lophotrochozoa</taxon>
        <taxon>Mollusca</taxon>
        <taxon>Gastropoda</taxon>
        <taxon>Heterobranchia</taxon>
        <taxon>Euthyneura</taxon>
        <taxon>Panpulmonata</taxon>
        <taxon>Sacoglossa</taxon>
        <taxon>Placobranchoidea</taxon>
        <taxon>Plakobranchidae</taxon>
        <taxon>Elysia</taxon>
    </lineage>
</organism>
<dbReference type="AlphaFoldDB" id="A0AAV4F4B8"/>
<dbReference type="InterPro" id="IPR035896">
    <property type="entry name" value="AN1-like_Znf"/>
</dbReference>
<dbReference type="Proteomes" id="UP000762676">
    <property type="component" value="Unassembled WGS sequence"/>
</dbReference>
<keyword evidence="2" id="KW-1185">Reference proteome</keyword>
<protein>
    <submittedName>
        <fullName evidence="1">PiggyBac transposable element-derived protein 4</fullName>
    </submittedName>
</protein>
<gene>
    <name evidence="1" type="ORF">ElyMa_000249300</name>
</gene>
<comment type="caution">
    <text evidence="1">The sequence shown here is derived from an EMBL/GenBank/DDBJ whole genome shotgun (WGS) entry which is preliminary data.</text>
</comment>
<sequence length="88" mass="10197">MRDQILRRHQTLVTASRPLKHLMETTLQSMGIDIGGPVMPTQETRRRKRGRCSVCPWKKDRKGASQCKKCKQFLCKEHSIAVCHTCFK</sequence>
<accession>A0AAV4F4B8</accession>